<dbReference type="Proteomes" id="UP000824175">
    <property type="component" value="Unassembled WGS sequence"/>
</dbReference>
<reference evidence="11" key="1">
    <citation type="submission" date="2020-10" db="EMBL/GenBank/DDBJ databases">
        <authorList>
            <person name="Gilroy R."/>
        </authorList>
    </citation>
    <scope>NUCLEOTIDE SEQUENCE</scope>
    <source>
        <strain evidence="11">CHK195-11698</strain>
    </source>
</reference>
<protein>
    <submittedName>
        <fullName evidence="11">Phosphotransferase</fullName>
    </submittedName>
</protein>
<organism evidence="11 12">
    <name type="scientific">Candidatus Fimiplasma intestinipullorum</name>
    <dbReference type="NCBI Taxonomy" id="2840825"/>
    <lineage>
        <taxon>Bacteria</taxon>
        <taxon>Bacillati</taxon>
        <taxon>Bacillota</taxon>
        <taxon>Clostridia</taxon>
        <taxon>Eubacteriales</taxon>
        <taxon>Candidatus Fimiplasma</taxon>
    </lineage>
</organism>
<dbReference type="AlphaFoldDB" id="A0A9D1HQ22"/>
<keyword evidence="6 7" id="KW-0046">Antibiotic resistance</keyword>
<evidence type="ECO:0000313" key="11">
    <source>
        <dbReference type="EMBL" id="HIU14448.1"/>
    </source>
</evidence>
<evidence type="ECO:0000256" key="4">
    <source>
        <dbReference type="ARBA" id="ARBA00022777"/>
    </source>
</evidence>
<keyword evidence="2 7" id="KW-0808">Transferase</keyword>
<evidence type="ECO:0000256" key="3">
    <source>
        <dbReference type="ARBA" id="ARBA00022741"/>
    </source>
</evidence>
<keyword evidence="4 7" id="KW-0418">Kinase</keyword>
<reference evidence="11" key="2">
    <citation type="journal article" date="2021" name="PeerJ">
        <title>Extensive microbial diversity within the chicken gut microbiome revealed by metagenomics and culture.</title>
        <authorList>
            <person name="Gilroy R."/>
            <person name="Ravi A."/>
            <person name="Getino M."/>
            <person name="Pursley I."/>
            <person name="Horton D.L."/>
            <person name="Alikhan N.F."/>
            <person name="Baker D."/>
            <person name="Gharbi K."/>
            <person name="Hall N."/>
            <person name="Watson M."/>
            <person name="Adriaenssens E.M."/>
            <person name="Foster-Nyarko E."/>
            <person name="Jarju S."/>
            <person name="Secka A."/>
            <person name="Antonio M."/>
            <person name="Oren A."/>
            <person name="Chaudhuri R.R."/>
            <person name="La Ragione R."/>
            <person name="Hildebrand F."/>
            <person name="Pallen M.J."/>
        </authorList>
    </citation>
    <scope>NUCLEOTIDE SEQUENCE</scope>
    <source>
        <strain evidence="11">CHK195-11698</strain>
    </source>
</reference>
<evidence type="ECO:0000256" key="8">
    <source>
        <dbReference type="PIRSR" id="PIRSR000706-1"/>
    </source>
</evidence>
<feature type="binding site" evidence="9">
    <location>
        <position position="182"/>
    </location>
    <ligand>
        <name>Mg(2+)</name>
        <dbReference type="ChEBI" id="CHEBI:18420"/>
    </ligand>
</feature>
<evidence type="ECO:0000256" key="5">
    <source>
        <dbReference type="ARBA" id="ARBA00022840"/>
    </source>
</evidence>
<dbReference type="PIRSF" id="PIRSF000706">
    <property type="entry name" value="Kanamycin_kin"/>
    <property type="match status" value="1"/>
</dbReference>
<dbReference type="EMBL" id="DVMJ01000090">
    <property type="protein sequence ID" value="HIU14448.1"/>
    <property type="molecule type" value="Genomic_DNA"/>
</dbReference>
<dbReference type="GO" id="GO:0046677">
    <property type="term" value="P:response to antibiotic"/>
    <property type="evidence" value="ECO:0007669"/>
    <property type="project" value="UniProtKB-KW"/>
</dbReference>
<dbReference type="GO" id="GO:0016773">
    <property type="term" value="F:phosphotransferase activity, alcohol group as acceptor"/>
    <property type="evidence" value="ECO:0007669"/>
    <property type="project" value="InterPro"/>
</dbReference>
<comment type="caution">
    <text evidence="11">The sequence shown here is derived from an EMBL/GenBank/DDBJ whole genome shotgun (WGS) entry which is preliminary data.</text>
</comment>
<dbReference type="Gene3D" id="3.90.1200.10">
    <property type="match status" value="1"/>
</dbReference>
<dbReference type="InterPro" id="IPR051678">
    <property type="entry name" value="AGP_Transferase"/>
</dbReference>
<gene>
    <name evidence="11" type="ORF">IAD15_10330</name>
</gene>
<dbReference type="GO" id="GO:0046872">
    <property type="term" value="F:metal ion binding"/>
    <property type="evidence" value="ECO:0007669"/>
    <property type="project" value="UniProtKB-KW"/>
</dbReference>
<keyword evidence="5 7" id="KW-0067">ATP-binding</keyword>
<evidence type="ECO:0000256" key="1">
    <source>
        <dbReference type="ARBA" id="ARBA00006219"/>
    </source>
</evidence>
<dbReference type="SUPFAM" id="SSF56112">
    <property type="entry name" value="Protein kinase-like (PK-like)"/>
    <property type="match status" value="1"/>
</dbReference>
<dbReference type="GO" id="GO:0005524">
    <property type="term" value="F:ATP binding"/>
    <property type="evidence" value="ECO:0007669"/>
    <property type="project" value="UniProtKB-KW"/>
</dbReference>
<evidence type="ECO:0000256" key="9">
    <source>
        <dbReference type="PIRSR" id="PIRSR000706-2"/>
    </source>
</evidence>
<dbReference type="InterPro" id="IPR024165">
    <property type="entry name" value="Kan/Strep_kinase"/>
</dbReference>
<dbReference type="InterPro" id="IPR002575">
    <property type="entry name" value="Aminoglycoside_PTrfase"/>
</dbReference>
<evidence type="ECO:0000313" key="12">
    <source>
        <dbReference type="Proteomes" id="UP000824175"/>
    </source>
</evidence>
<dbReference type="GO" id="GO:0016301">
    <property type="term" value="F:kinase activity"/>
    <property type="evidence" value="ECO:0007669"/>
    <property type="project" value="UniProtKB-KW"/>
</dbReference>
<evidence type="ECO:0000256" key="7">
    <source>
        <dbReference type="PIRNR" id="PIRNR000706"/>
    </source>
</evidence>
<accession>A0A9D1HQ22</accession>
<keyword evidence="3 7" id="KW-0547">Nucleotide-binding</keyword>
<dbReference type="InterPro" id="IPR011009">
    <property type="entry name" value="Kinase-like_dom_sf"/>
</dbReference>
<sequence>MPISAQLDLSEAKLPPIGFSPEKMYLIRHGYHGRDVVLKYSSRPEVYEEGEIYRWLKGKLPVPEVLINQKIADDYYLLVSYEKGVMMQEDIFSDGKKEGIIRYAKLIRQIHQVDMTGFPFVHDLSYKLAKVKETVARHEAKEQYFEREYQGWSPEKMLARLESLSGFQEDLVFCHGDVCMPNFLYEGHQLTAVLDVSGAGINDRYLDLSIALRTLRYNLEGLGWTLTQADVDLFLRTYDYPFDKQRFEFYLILDELMNG</sequence>
<evidence type="ECO:0000259" key="10">
    <source>
        <dbReference type="Pfam" id="PF01636"/>
    </source>
</evidence>
<dbReference type="PANTHER" id="PTHR21310:SF41">
    <property type="entry name" value="3'-PHOSPHOTRANSFERASE, PUTATIVE-RELATED"/>
    <property type="match status" value="1"/>
</dbReference>
<proteinExistence type="inferred from homology"/>
<dbReference type="Pfam" id="PF01636">
    <property type="entry name" value="APH"/>
    <property type="match status" value="1"/>
</dbReference>
<keyword evidence="9" id="KW-0479">Metal-binding</keyword>
<feature type="binding site" evidence="9">
    <location>
        <position position="195"/>
    </location>
    <ligand>
        <name>Mg(2+)</name>
        <dbReference type="ChEBI" id="CHEBI:18420"/>
    </ligand>
</feature>
<evidence type="ECO:0000256" key="2">
    <source>
        <dbReference type="ARBA" id="ARBA00022679"/>
    </source>
</evidence>
<dbReference type="PANTHER" id="PTHR21310">
    <property type="entry name" value="AMINOGLYCOSIDE PHOSPHOTRANSFERASE-RELATED-RELATED"/>
    <property type="match status" value="1"/>
</dbReference>
<keyword evidence="9" id="KW-0460">Magnesium</keyword>
<dbReference type="Gene3D" id="3.30.200.20">
    <property type="entry name" value="Phosphorylase Kinase, domain 1"/>
    <property type="match status" value="1"/>
</dbReference>
<feature type="active site" description="Proton acceptor" evidence="8">
    <location>
        <position position="177"/>
    </location>
</feature>
<comment type="similarity">
    <text evidence="1 7">Belongs to the aminoglycoside phosphotransferase family.</text>
</comment>
<name>A0A9D1HQ22_9FIRM</name>
<evidence type="ECO:0000256" key="6">
    <source>
        <dbReference type="ARBA" id="ARBA00023251"/>
    </source>
</evidence>
<feature type="domain" description="Aminoglycoside phosphotransferase" evidence="10">
    <location>
        <begin position="18"/>
        <end position="216"/>
    </location>
</feature>